<feature type="compositionally biased region" description="Pro residues" evidence="2">
    <location>
        <begin position="660"/>
        <end position="672"/>
    </location>
</feature>
<protein>
    <submittedName>
        <fullName evidence="3">Uncharacterized protein</fullName>
    </submittedName>
</protein>
<gene>
    <name evidence="3" type="ORF">EJB05_06497</name>
</gene>
<feature type="compositionally biased region" description="Pro residues" evidence="2">
    <location>
        <begin position="175"/>
        <end position="184"/>
    </location>
</feature>
<accession>A0A5J9WI14</accession>
<evidence type="ECO:0000256" key="2">
    <source>
        <dbReference type="SAM" id="MobiDB-lite"/>
    </source>
</evidence>
<proteinExistence type="predicted"/>
<keyword evidence="4" id="KW-1185">Reference proteome</keyword>
<feature type="compositionally biased region" description="Pro residues" evidence="2">
    <location>
        <begin position="42"/>
        <end position="75"/>
    </location>
</feature>
<comment type="caution">
    <text evidence="3">The sequence shown here is derived from an EMBL/GenBank/DDBJ whole genome shotgun (WGS) entry which is preliminary data.</text>
</comment>
<dbReference type="OrthoDB" id="686875at2759"/>
<organism evidence="3 4">
    <name type="scientific">Eragrostis curvula</name>
    <name type="common">weeping love grass</name>
    <dbReference type="NCBI Taxonomy" id="38414"/>
    <lineage>
        <taxon>Eukaryota</taxon>
        <taxon>Viridiplantae</taxon>
        <taxon>Streptophyta</taxon>
        <taxon>Embryophyta</taxon>
        <taxon>Tracheophyta</taxon>
        <taxon>Spermatophyta</taxon>
        <taxon>Magnoliopsida</taxon>
        <taxon>Liliopsida</taxon>
        <taxon>Poales</taxon>
        <taxon>Poaceae</taxon>
        <taxon>PACMAD clade</taxon>
        <taxon>Chloridoideae</taxon>
        <taxon>Eragrostideae</taxon>
        <taxon>Eragrostidinae</taxon>
        <taxon>Eragrostis</taxon>
    </lineage>
</organism>
<dbReference type="PANTHER" id="PTHR33157">
    <property type="entry name" value="AUTONOMOUS TRANSPOSABLE ELEMENT EN-1 MOSAIC PROTEIN-RELATED"/>
    <property type="match status" value="1"/>
</dbReference>
<dbReference type="AlphaFoldDB" id="A0A5J9WI14"/>
<feature type="compositionally biased region" description="Polar residues" evidence="2">
    <location>
        <begin position="632"/>
        <end position="651"/>
    </location>
</feature>
<feature type="region of interest" description="Disordered" evidence="2">
    <location>
        <begin position="619"/>
        <end position="672"/>
    </location>
</feature>
<dbReference type="PANTHER" id="PTHR33157:SF12">
    <property type="entry name" value="TRANSPOSASE TNP1_EN_SPM-LIKE DOMAIN-CONTAINING PROTEIN"/>
    <property type="match status" value="1"/>
</dbReference>
<evidence type="ECO:0000313" key="4">
    <source>
        <dbReference type="Proteomes" id="UP000324897"/>
    </source>
</evidence>
<feature type="compositionally biased region" description="Low complexity" evidence="2">
    <location>
        <begin position="20"/>
        <end position="33"/>
    </location>
</feature>
<dbReference type="Proteomes" id="UP000324897">
    <property type="component" value="Chromosome 5"/>
</dbReference>
<keyword evidence="1" id="KW-0175">Coiled coil</keyword>
<dbReference type="GO" id="GO:0032196">
    <property type="term" value="P:transposition"/>
    <property type="evidence" value="ECO:0007669"/>
    <property type="project" value="InterPro"/>
</dbReference>
<dbReference type="EMBL" id="RWGY01000004">
    <property type="protein sequence ID" value="TVU46924.1"/>
    <property type="molecule type" value="Genomic_DNA"/>
</dbReference>
<dbReference type="InterPro" id="IPR039266">
    <property type="entry name" value="EN-1/SPM"/>
</dbReference>
<evidence type="ECO:0000313" key="3">
    <source>
        <dbReference type="EMBL" id="TVU46924.1"/>
    </source>
</evidence>
<sequence length="672" mass="74286">MALGKQALPSATLFAERGASPSPSLSPLSSSLPGCRAVLRLPRPPPLPRRPPPPAPSPAAALPPAPSPAPPPSTAPPSASRALPRRRSASRALPRAAAFHRTAAVHRSGAGASRGDEGLGPGHHRALPRASPSERLGSVWHAEGPGSTPWRRGARLRPPPSTPPRPPRHPVRAPATPPPPPAAAPAPEEVTRRPPAASPPTSCPLLRRLDVRVTPFSPSPGATPSPAICSSSCRGWETIVPGDHERIPAGILGLLCRRHFPGMMPLRDGGQEPALTWAHYKRVADVPDEDGRDFRTVADRVVGELWDFFMVEPEWSDRAVRRVYNACPKLITDMHYEARVQAVRTYYAKKRGRKIEKKEARTIWLAAEQYMQVIPWWCASHRDCWEYFVSRWCDPEWQKTHEACRQRRLKMPGPAHHQGNRTLDEYAASWSRAHEGRKCPLLMAWALAHKGKVSSIEVDYNPEDGPEAYSNATVHARLQQYTEMAREKHGPEWNPSTEDLDGEIIMRIGGGKKHGRYWIGDSTLDTASTPTLSEIRARSSSSAPPIRPRPSAAHIQFDQAQAQLREEMEAKLQAEEAKYQAQLMEQQARYDARLQEQHARMQEDLQRQMQMMFHQWHSGGMQPPPLTLPPVGTSSPSQGTPNISAGSNNQPVSPPNAWSPFPPYPRPPPMLQ</sequence>
<feature type="coiled-coil region" evidence="1">
    <location>
        <begin position="557"/>
        <end position="589"/>
    </location>
</feature>
<reference evidence="3 4" key="1">
    <citation type="journal article" date="2019" name="Sci. Rep.">
        <title>A high-quality genome of Eragrostis curvula grass provides insights into Poaceae evolution and supports new strategies to enhance forage quality.</title>
        <authorList>
            <person name="Carballo J."/>
            <person name="Santos B.A.C.M."/>
            <person name="Zappacosta D."/>
            <person name="Garbus I."/>
            <person name="Selva J.P."/>
            <person name="Gallo C.A."/>
            <person name="Diaz A."/>
            <person name="Albertini E."/>
            <person name="Caccamo M."/>
            <person name="Echenique V."/>
        </authorList>
    </citation>
    <scope>NUCLEOTIDE SEQUENCE [LARGE SCALE GENOMIC DNA]</scope>
    <source>
        <strain evidence="4">cv. Victoria</strain>
        <tissue evidence="3">Leaf</tissue>
    </source>
</reference>
<dbReference type="Gramene" id="TVU46924">
    <property type="protein sequence ID" value="TVU46924"/>
    <property type="gene ID" value="EJB05_06497"/>
</dbReference>
<name>A0A5J9WI14_9POAL</name>
<feature type="non-terminal residue" evidence="3">
    <location>
        <position position="1"/>
    </location>
</feature>
<feature type="region of interest" description="Disordered" evidence="2">
    <location>
        <begin position="1"/>
        <end position="206"/>
    </location>
</feature>
<evidence type="ECO:0000256" key="1">
    <source>
        <dbReference type="SAM" id="Coils"/>
    </source>
</evidence>